<evidence type="ECO:0000313" key="10">
    <source>
        <dbReference type="EMBL" id="AVX04783.1"/>
    </source>
</evidence>
<dbReference type="SUPFAM" id="SSF51735">
    <property type="entry name" value="NAD(P)-binding Rossmann-fold domains"/>
    <property type="match status" value="1"/>
</dbReference>
<dbReference type="Proteomes" id="UP000258927">
    <property type="component" value="Chromosome"/>
</dbReference>
<comment type="similarity">
    <text evidence="2">Belongs to the bacterial sugar transferase family.</text>
</comment>
<dbReference type="AlphaFoldDB" id="A0A2R4MFN7"/>
<keyword evidence="6 8" id="KW-0472">Membrane</keyword>
<sequence length="505" mass="57070">MFRIDPKRVVAEYVGNNRGNGDKKLTALAQKIADAPVEPAISSMVIVGTVQAIETALLGLLGFIIYFVYVGNEEFSHYAALIGISLLISLFAFNIANSHEISVYRTRIIQTSRAFGAWSATLGLVLVGLFLVKLGEYFSRVWLVSWFGLGALTIVVFRYFVREKVMEWTGQGRLKRRTVIVGGGHEAEFLIESIRQTAVNDIELLGMFDDRADKRSPDIVADCPKLGKVADLLEFARQTRVDLIIVSLPVSAEARVLHMVKQLWVLPVDIRLSAHMSKLKFKNRAYSFLGDVPVFDMADRPISDWNLVVKWIFDKSVALFALLLFSPVMLITAIMIKLDSKGPVFFKQKRHGFNNELIEVYKFRSMYTDMSDAKASKLVTKDDPRVTKVGRFIRKTSLDELPQFLNVLRGELSICGPRPHALQAKAANELYHDAVDGYFARHRVKPGITGWAQIHGWRGETDTTEKLLQRVSHDLHYIENWSIFMDIYILFMTPISLVSKSEGAY</sequence>
<evidence type="ECO:0000256" key="6">
    <source>
        <dbReference type="ARBA" id="ARBA00023136"/>
    </source>
</evidence>
<evidence type="ECO:0000256" key="4">
    <source>
        <dbReference type="ARBA" id="ARBA00022692"/>
    </source>
</evidence>
<dbReference type="NCBIfam" id="TIGR03025">
    <property type="entry name" value="EPS_sugtrans"/>
    <property type="match status" value="1"/>
</dbReference>
<evidence type="ECO:0000313" key="11">
    <source>
        <dbReference type="Proteomes" id="UP000258927"/>
    </source>
</evidence>
<feature type="transmembrane region" description="Helical" evidence="8">
    <location>
        <begin position="75"/>
        <end position="95"/>
    </location>
</feature>
<evidence type="ECO:0000256" key="3">
    <source>
        <dbReference type="ARBA" id="ARBA00022679"/>
    </source>
</evidence>
<evidence type="ECO:0000256" key="8">
    <source>
        <dbReference type="SAM" id="Phobius"/>
    </source>
</evidence>
<accession>A0A2R4MFN7</accession>
<evidence type="ECO:0000256" key="7">
    <source>
        <dbReference type="ARBA" id="ARBA00023169"/>
    </source>
</evidence>
<dbReference type="InterPro" id="IPR003362">
    <property type="entry name" value="Bact_transf"/>
</dbReference>
<dbReference type="Gene3D" id="3.40.50.720">
    <property type="entry name" value="NAD(P)-binding Rossmann-like Domain"/>
    <property type="match status" value="1"/>
</dbReference>
<dbReference type="InterPro" id="IPR036291">
    <property type="entry name" value="NAD(P)-bd_dom_sf"/>
</dbReference>
<dbReference type="KEGG" id="mmyr:MXMO3_02269"/>
<evidence type="ECO:0000256" key="5">
    <source>
        <dbReference type="ARBA" id="ARBA00022989"/>
    </source>
</evidence>
<feature type="transmembrane region" description="Helical" evidence="8">
    <location>
        <begin position="317"/>
        <end position="336"/>
    </location>
</feature>
<keyword evidence="4 8" id="KW-0812">Transmembrane</keyword>
<feature type="transmembrane region" description="Helical" evidence="8">
    <location>
        <begin position="115"/>
        <end position="135"/>
    </location>
</feature>
<feature type="transmembrane region" description="Helical" evidence="8">
    <location>
        <begin position="141"/>
        <end position="161"/>
    </location>
</feature>
<gene>
    <name evidence="10" type="ORF">MXMO3_02269</name>
</gene>
<dbReference type="InterPro" id="IPR017475">
    <property type="entry name" value="EPS_sugar_tfrase"/>
</dbReference>
<dbReference type="RefSeq" id="WP_027835459.1">
    <property type="nucleotide sequence ID" value="NZ_CP021330.1"/>
</dbReference>
<dbReference type="STRING" id="1122213.GCA_000423365_02587"/>
<evidence type="ECO:0000256" key="1">
    <source>
        <dbReference type="ARBA" id="ARBA00004141"/>
    </source>
</evidence>
<keyword evidence="5 8" id="KW-1133">Transmembrane helix</keyword>
<feature type="domain" description="Bacterial sugar transferase" evidence="9">
    <location>
        <begin position="310"/>
        <end position="497"/>
    </location>
</feature>
<proteinExistence type="inferred from homology"/>
<keyword evidence="3 10" id="KW-0808">Transferase</keyword>
<dbReference type="Pfam" id="PF13727">
    <property type="entry name" value="CoA_binding_3"/>
    <property type="match status" value="1"/>
</dbReference>
<reference evidence="10 11" key="1">
    <citation type="submission" date="2017-05" db="EMBL/GenBank/DDBJ databases">
        <title>Genome Analysis of Maritalea myrionectae HL2708#5.</title>
        <authorList>
            <consortium name="Cotde Inc.-PKNU"/>
            <person name="Jang D."/>
            <person name="Oh H.-M."/>
        </authorList>
    </citation>
    <scope>NUCLEOTIDE SEQUENCE [LARGE SCALE GENOMIC DNA]</scope>
    <source>
        <strain evidence="10 11">HL2708#5</strain>
    </source>
</reference>
<evidence type="ECO:0000259" key="9">
    <source>
        <dbReference type="Pfam" id="PF02397"/>
    </source>
</evidence>
<organism evidence="10 11">
    <name type="scientific">Maritalea myrionectae</name>
    <dbReference type="NCBI Taxonomy" id="454601"/>
    <lineage>
        <taxon>Bacteria</taxon>
        <taxon>Pseudomonadati</taxon>
        <taxon>Pseudomonadota</taxon>
        <taxon>Alphaproteobacteria</taxon>
        <taxon>Hyphomicrobiales</taxon>
        <taxon>Devosiaceae</taxon>
        <taxon>Maritalea</taxon>
    </lineage>
</organism>
<name>A0A2R4MFN7_9HYPH</name>
<comment type="subcellular location">
    <subcellularLocation>
        <location evidence="1">Membrane</location>
        <topology evidence="1">Multi-pass membrane protein</topology>
    </subcellularLocation>
</comment>
<evidence type="ECO:0000256" key="2">
    <source>
        <dbReference type="ARBA" id="ARBA00006464"/>
    </source>
</evidence>
<dbReference type="GO" id="GO:0000271">
    <property type="term" value="P:polysaccharide biosynthetic process"/>
    <property type="evidence" value="ECO:0007669"/>
    <property type="project" value="UniProtKB-KW"/>
</dbReference>
<dbReference type="EMBL" id="CP021330">
    <property type="protein sequence ID" value="AVX04783.1"/>
    <property type="molecule type" value="Genomic_DNA"/>
</dbReference>
<dbReference type="PANTHER" id="PTHR30576:SF0">
    <property type="entry name" value="UNDECAPRENYL-PHOSPHATE N-ACETYLGALACTOSAMINYL 1-PHOSPHATE TRANSFERASE-RELATED"/>
    <property type="match status" value="1"/>
</dbReference>
<feature type="transmembrane region" description="Helical" evidence="8">
    <location>
        <begin position="45"/>
        <end position="69"/>
    </location>
</feature>
<dbReference type="InterPro" id="IPR017473">
    <property type="entry name" value="Undecaprenyl-P_gluc_Ptfrase"/>
</dbReference>
<dbReference type="NCBIfam" id="TIGR03023">
    <property type="entry name" value="WcaJ_sugtrans"/>
    <property type="match status" value="1"/>
</dbReference>
<dbReference type="Pfam" id="PF02397">
    <property type="entry name" value="Bac_transf"/>
    <property type="match status" value="1"/>
</dbReference>
<keyword evidence="7" id="KW-0270">Exopolysaccharide synthesis</keyword>
<dbReference type="GO" id="GO:0016020">
    <property type="term" value="C:membrane"/>
    <property type="evidence" value="ECO:0007669"/>
    <property type="project" value="UniProtKB-SubCell"/>
</dbReference>
<dbReference type="PANTHER" id="PTHR30576">
    <property type="entry name" value="COLANIC BIOSYNTHESIS UDP-GLUCOSE LIPID CARRIER TRANSFERASE"/>
    <property type="match status" value="1"/>
</dbReference>
<keyword evidence="11" id="KW-1185">Reference proteome</keyword>
<protein>
    <submittedName>
        <fullName evidence="10">UDP-glucose:undecaprenyl-phosphate glucose-1-phosphate transferase</fullName>
    </submittedName>
</protein>
<dbReference type="GO" id="GO:0016780">
    <property type="term" value="F:phosphotransferase activity, for other substituted phosphate groups"/>
    <property type="evidence" value="ECO:0007669"/>
    <property type="project" value="TreeGrafter"/>
</dbReference>